<dbReference type="InterPro" id="IPR017441">
    <property type="entry name" value="Protein_kinase_ATP_BS"/>
</dbReference>
<dbReference type="Gene3D" id="3.80.20.20">
    <property type="entry name" value="Receptor L-domain"/>
    <property type="match status" value="2"/>
</dbReference>
<dbReference type="InterPro" id="IPR013783">
    <property type="entry name" value="Ig-like_fold"/>
</dbReference>
<dbReference type="PANTHER" id="PTHR24416">
    <property type="entry name" value="TYROSINE-PROTEIN KINASE RECEPTOR"/>
    <property type="match status" value="1"/>
</dbReference>
<dbReference type="EC" id="2.7.10.1" evidence="2"/>
<evidence type="ECO:0000256" key="17">
    <source>
        <dbReference type="ARBA" id="ARBA00023180"/>
    </source>
</evidence>
<evidence type="ECO:0000256" key="7">
    <source>
        <dbReference type="ARBA" id="ARBA00022723"/>
    </source>
</evidence>
<keyword evidence="15" id="KW-0829">Tyrosine-protein kinase</keyword>
<evidence type="ECO:0000256" key="20">
    <source>
        <dbReference type="PROSITE-ProRule" id="PRU10141"/>
    </source>
</evidence>
<dbReference type="PROSITE" id="PS50011">
    <property type="entry name" value="PROTEIN_KINASE_DOM"/>
    <property type="match status" value="1"/>
</dbReference>
<evidence type="ECO:0000256" key="4">
    <source>
        <dbReference type="ARBA" id="ARBA00022679"/>
    </source>
</evidence>
<dbReference type="PROSITE" id="PS00107">
    <property type="entry name" value="PROTEIN_KINASE_ATP"/>
    <property type="match status" value="1"/>
</dbReference>
<dbReference type="AlphaFoldDB" id="A0A914BV46"/>
<dbReference type="InterPro" id="IPR050122">
    <property type="entry name" value="RTK"/>
</dbReference>
<dbReference type="InterPro" id="IPR000719">
    <property type="entry name" value="Prot_kinase_dom"/>
</dbReference>
<keyword evidence="17" id="KW-0325">Glycoprotein</keyword>
<dbReference type="InterPro" id="IPR008266">
    <property type="entry name" value="Tyr_kinase_AS"/>
</dbReference>
<evidence type="ECO:0000256" key="13">
    <source>
        <dbReference type="ARBA" id="ARBA00022989"/>
    </source>
</evidence>
<dbReference type="InterPro" id="IPR001245">
    <property type="entry name" value="Ser-Thr/Tyr_kinase_cat_dom"/>
</dbReference>
<keyword evidence="8" id="KW-0732">Signal</keyword>
<evidence type="ECO:0000256" key="6">
    <source>
        <dbReference type="ARBA" id="ARBA00022692"/>
    </source>
</evidence>
<feature type="transmembrane region" description="Helical" evidence="22">
    <location>
        <begin position="886"/>
        <end position="909"/>
    </location>
</feature>
<protein>
    <recommendedName>
        <fullName evidence="2">receptor protein-tyrosine kinase</fullName>
        <ecNumber evidence="2">2.7.10.1</ecNumber>
    </recommendedName>
</protein>
<dbReference type="InterPro" id="IPR020635">
    <property type="entry name" value="Tyr_kinase_cat_dom"/>
</dbReference>
<dbReference type="SMART" id="SM00261">
    <property type="entry name" value="FU"/>
    <property type="match status" value="1"/>
</dbReference>
<dbReference type="InterPro" id="IPR011009">
    <property type="entry name" value="Kinase-like_dom_sf"/>
</dbReference>
<keyword evidence="14 22" id="KW-0472">Membrane</keyword>
<evidence type="ECO:0000256" key="12">
    <source>
        <dbReference type="ARBA" id="ARBA00022840"/>
    </source>
</evidence>
<dbReference type="GO" id="GO:0005899">
    <property type="term" value="C:insulin receptor complex"/>
    <property type="evidence" value="ECO:0007669"/>
    <property type="project" value="TreeGrafter"/>
</dbReference>
<dbReference type="CDD" id="cd00063">
    <property type="entry name" value="FN3"/>
    <property type="match status" value="2"/>
</dbReference>
<dbReference type="PANTHER" id="PTHR24416:SF525">
    <property type="entry name" value="INSULIN-LIKE RECEPTOR"/>
    <property type="match status" value="1"/>
</dbReference>
<dbReference type="SUPFAM" id="SSF49265">
    <property type="entry name" value="Fibronectin type III"/>
    <property type="match status" value="2"/>
</dbReference>
<evidence type="ECO:0000256" key="14">
    <source>
        <dbReference type="ARBA" id="ARBA00023136"/>
    </source>
</evidence>
<dbReference type="WBParaSite" id="ACRNAN_Path_1072.g4111.t1">
    <property type="protein sequence ID" value="ACRNAN_Path_1072.g4111.t1"/>
    <property type="gene ID" value="ACRNAN_Path_1072.g4111"/>
</dbReference>
<dbReference type="InterPro" id="IPR009030">
    <property type="entry name" value="Growth_fac_rcpt_cys_sf"/>
</dbReference>
<name>A0A914BV46_9BILA</name>
<evidence type="ECO:0000256" key="10">
    <source>
        <dbReference type="ARBA" id="ARBA00022741"/>
    </source>
</evidence>
<accession>A0A914BV46</accession>
<dbReference type="GO" id="GO:0030424">
    <property type="term" value="C:axon"/>
    <property type="evidence" value="ECO:0007669"/>
    <property type="project" value="TreeGrafter"/>
</dbReference>
<dbReference type="PROSITE" id="PS00109">
    <property type="entry name" value="PROTEIN_KINASE_TYR"/>
    <property type="match status" value="1"/>
</dbReference>
<keyword evidence="9" id="KW-0677">Repeat</keyword>
<evidence type="ECO:0000256" key="15">
    <source>
        <dbReference type="ARBA" id="ARBA00023137"/>
    </source>
</evidence>
<dbReference type="GO" id="GO:0046872">
    <property type="term" value="F:metal ion binding"/>
    <property type="evidence" value="ECO:0007669"/>
    <property type="project" value="UniProtKB-KW"/>
</dbReference>
<dbReference type="Pfam" id="PF07714">
    <property type="entry name" value="PK_Tyr_Ser-Thr"/>
    <property type="match status" value="1"/>
</dbReference>
<dbReference type="GO" id="GO:0043410">
    <property type="term" value="P:positive regulation of MAPK cascade"/>
    <property type="evidence" value="ECO:0007669"/>
    <property type="project" value="TreeGrafter"/>
</dbReference>
<keyword evidence="10 20" id="KW-0547">Nucleotide-binding</keyword>
<evidence type="ECO:0000259" key="23">
    <source>
        <dbReference type="PROSITE" id="PS50011"/>
    </source>
</evidence>
<feature type="domain" description="Fibronectin type-III" evidence="24">
    <location>
        <begin position="512"/>
        <end position="609"/>
    </location>
</feature>
<dbReference type="Gene3D" id="2.10.220.10">
    <property type="entry name" value="Hormone Receptor, Insulin-like Growth Factor Receptor 1, Chain A, domain 2"/>
    <property type="match status" value="1"/>
</dbReference>
<keyword evidence="7" id="KW-0479">Metal-binding</keyword>
<keyword evidence="4" id="KW-0808">Transferase</keyword>
<comment type="subcellular location">
    <subcellularLocation>
        <location evidence="1">Membrane</location>
        <topology evidence="1">Single-pass type I membrane protein</topology>
    </subcellularLocation>
</comment>
<keyword evidence="18" id="KW-0464">Manganese</keyword>
<evidence type="ECO:0000256" key="11">
    <source>
        <dbReference type="ARBA" id="ARBA00022777"/>
    </source>
</evidence>
<evidence type="ECO:0000256" key="5">
    <source>
        <dbReference type="ARBA" id="ARBA00022685"/>
    </source>
</evidence>
<dbReference type="SUPFAM" id="SSF56112">
    <property type="entry name" value="Protein kinase-like (PK-like)"/>
    <property type="match status" value="1"/>
</dbReference>
<dbReference type="Gene3D" id="2.60.40.10">
    <property type="entry name" value="Immunoglobulins"/>
    <property type="match status" value="3"/>
</dbReference>
<proteinExistence type="predicted"/>
<keyword evidence="11" id="KW-0418">Kinase</keyword>
<dbReference type="Pfam" id="PF01030">
    <property type="entry name" value="Recep_L_domain"/>
    <property type="match status" value="2"/>
</dbReference>
<dbReference type="SUPFAM" id="SSF57184">
    <property type="entry name" value="Growth factor receptor domain"/>
    <property type="match status" value="1"/>
</dbReference>
<keyword evidence="5" id="KW-0165">Cleavage on pair of basic residues</keyword>
<dbReference type="Proteomes" id="UP000887540">
    <property type="component" value="Unplaced"/>
</dbReference>
<evidence type="ECO:0000313" key="26">
    <source>
        <dbReference type="WBParaSite" id="ACRNAN_Path_1072.g4111.t1"/>
    </source>
</evidence>
<keyword evidence="16" id="KW-0675">Receptor</keyword>
<dbReference type="InterPro" id="IPR003961">
    <property type="entry name" value="FN3_dom"/>
</dbReference>
<evidence type="ECO:0000256" key="18">
    <source>
        <dbReference type="ARBA" id="ARBA00023211"/>
    </source>
</evidence>
<dbReference type="SMART" id="SM00219">
    <property type="entry name" value="TyrKc"/>
    <property type="match status" value="1"/>
</dbReference>
<dbReference type="InterPro" id="IPR006211">
    <property type="entry name" value="Furin-like_Cys-rich_dom"/>
</dbReference>
<keyword evidence="12 20" id="KW-0067">ATP-binding</keyword>
<dbReference type="InterPro" id="IPR036116">
    <property type="entry name" value="FN3_sf"/>
</dbReference>
<evidence type="ECO:0000256" key="19">
    <source>
        <dbReference type="ARBA" id="ARBA00051243"/>
    </source>
</evidence>
<feature type="region of interest" description="Disordered" evidence="21">
    <location>
        <begin position="608"/>
        <end position="648"/>
    </location>
</feature>
<keyword evidence="13 22" id="KW-1133">Transmembrane helix</keyword>
<dbReference type="GO" id="GO:0042593">
    <property type="term" value="P:glucose homeostasis"/>
    <property type="evidence" value="ECO:0007669"/>
    <property type="project" value="TreeGrafter"/>
</dbReference>
<feature type="domain" description="Protein kinase" evidence="23">
    <location>
        <begin position="950"/>
        <end position="1150"/>
    </location>
</feature>
<evidence type="ECO:0000313" key="25">
    <source>
        <dbReference type="Proteomes" id="UP000887540"/>
    </source>
</evidence>
<dbReference type="GO" id="GO:0043560">
    <property type="term" value="F:insulin receptor substrate binding"/>
    <property type="evidence" value="ECO:0007669"/>
    <property type="project" value="TreeGrafter"/>
</dbReference>
<keyword evidence="25" id="KW-1185">Reference proteome</keyword>
<dbReference type="Gene3D" id="3.30.200.20">
    <property type="entry name" value="Phosphorylase Kinase, domain 1"/>
    <property type="match status" value="1"/>
</dbReference>
<dbReference type="FunFam" id="1.10.510.10:FF:000667">
    <property type="entry name" value="Tyrosine-protein kinase receptor"/>
    <property type="match status" value="1"/>
</dbReference>
<keyword evidence="3" id="KW-0597">Phosphoprotein</keyword>
<sequence length="1150" mass="130412">MNYALVIYQNPDLRNVGLGKLTAIKNGGVRITENTKLCYSRYINWEKLLLSQDALKDLIVDQDPRSCNDECRVKNENRCEYNGSILSCWNATTCQIACPYQKYSNHTAGPGCDENGEICHPQCVGGCFRPNDPAACHSCRNVELNGICISSCPEGFYDQMGRRCYTKEECRNLFSIRPSTDSSQKSYWKPFLNKCSHECPVNYEQDPNDRHNCIECKGKRCPKKCSGGSVESVAAALKYKSCNIITGNLEVEIRTGKTGPVLTEAFGAIEEITGYLLVRFTQSLVSLHMFKNLSTIRGASLFQNTYALVVVENANLKQLFNIEHQPLKIMHGKVSLQNNGLLCYQRVVAFLKHVNLLNVVKDNDVSQYSNGDRAICNEIPLEVELVDFTSYSFVLRWTSFNTMDMDHRKFLGYQIFYKKIDDKDLDKIDQMTIDDDRSACSDTWKMQFVSVDPDMENQGDESNSTVANQGTSIFYLDADTTYAYYVQTRLVNHPGARNAISKIGFVRTLFGVPDSPRLKKAEVTGPSTIFLEWDKPPNPRGVITHYIITWLPMDDSAATNIGDVCNYSQRQRAPSSLMKSESARLTSMANSSNKDTCPRDQGCCKCADSTATKPEASEISEREVEEEDWLQNTKKPAKKQPRTWTDKKTYVGDSNMRFRRSIEAEAGNFTDEELSKLENDGMNELAMNETDGTEIFNRSHYTVTNQTDGTINVTSLDLSITGLPHFTEYQILIYACQDINAKNHACSQRPAWILIRTAARPENDRVDPKKVQVIDDFEFFDSKLNNKRKNKQYSERRLYWDPPTDPNGIVLGYRTKLIDLHTAVPAKIEHCKSMKDFKDHGGFIIGLPDGVYTLEIRTITLAGDSPATVLKDHVIIHTPSFFTWKVILVMVLAFLFIGTIGGFVIYYFANRYFGKKVREYVRQTISANPEYLSQLDVYQIDEWELRREDLELDGEIGRGTFGKVLRGFGKNVKSMCGVVFGECAVKTVPETASSAERLHFLIEASVMKQFNTSYIVRLYGVVSDGQPVLVVMEMMEKGNLRDFLRSHRPGAEENVDNNPVPTATQYFTWAAQIADGMAYLESLKFCHRDLAARNCMVHADETVKIGDFGMARDIYYHEYYKPAGKRLMPVRWMAPESLKDGKFTMKSDVW</sequence>
<evidence type="ECO:0000256" key="2">
    <source>
        <dbReference type="ARBA" id="ARBA00011902"/>
    </source>
</evidence>
<evidence type="ECO:0000256" key="22">
    <source>
        <dbReference type="SAM" id="Phobius"/>
    </source>
</evidence>
<dbReference type="PROSITE" id="PS50853">
    <property type="entry name" value="FN3"/>
    <property type="match status" value="1"/>
</dbReference>
<dbReference type="InterPro" id="IPR036941">
    <property type="entry name" value="Rcpt_L-dom_sf"/>
</dbReference>
<dbReference type="InterPro" id="IPR006212">
    <property type="entry name" value="Furin_repeat"/>
</dbReference>
<evidence type="ECO:0000256" key="3">
    <source>
        <dbReference type="ARBA" id="ARBA00022553"/>
    </source>
</evidence>
<dbReference type="InterPro" id="IPR000494">
    <property type="entry name" value="Rcpt_L-dom"/>
</dbReference>
<dbReference type="GO" id="GO:0005524">
    <property type="term" value="F:ATP binding"/>
    <property type="evidence" value="ECO:0007669"/>
    <property type="project" value="UniProtKB-UniRule"/>
</dbReference>
<dbReference type="Gene3D" id="1.10.510.10">
    <property type="entry name" value="Transferase(Phosphotransferase) domain 1"/>
    <property type="match status" value="1"/>
</dbReference>
<reference evidence="26" key="1">
    <citation type="submission" date="2022-11" db="UniProtKB">
        <authorList>
            <consortium name="WormBaseParasite"/>
        </authorList>
    </citation>
    <scope>IDENTIFICATION</scope>
</reference>
<dbReference type="SMART" id="SM00060">
    <property type="entry name" value="FN3"/>
    <property type="match status" value="2"/>
</dbReference>
<dbReference type="GO" id="GO:0051897">
    <property type="term" value="P:positive regulation of phosphatidylinositol 3-kinase/protein kinase B signal transduction"/>
    <property type="evidence" value="ECO:0007669"/>
    <property type="project" value="TreeGrafter"/>
</dbReference>
<dbReference type="PRINTS" id="PR00109">
    <property type="entry name" value="TYRKINASE"/>
</dbReference>
<dbReference type="SUPFAM" id="SSF52058">
    <property type="entry name" value="L domain-like"/>
    <property type="match status" value="2"/>
</dbReference>
<evidence type="ECO:0000256" key="9">
    <source>
        <dbReference type="ARBA" id="ARBA00022737"/>
    </source>
</evidence>
<organism evidence="25 26">
    <name type="scientific">Acrobeloides nanus</name>
    <dbReference type="NCBI Taxonomy" id="290746"/>
    <lineage>
        <taxon>Eukaryota</taxon>
        <taxon>Metazoa</taxon>
        <taxon>Ecdysozoa</taxon>
        <taxon>Nematoda</taxon>
        <taxon>Chromadorea</taxon>
        <taxon>Rhabditida</taxon>
        <taxon>Tylenchina</taxon>
        <taxon>Cephalobomorpha</taxon>
        <taxon>Cephaloboidea</taxon>
        <taxon>Cephalobidae</taxon>
        <taxon>Acrobeloides</taxon>
    </lineage>
</organism>
<dbReference type="CDD" id="cd00064">
    <property type="entry name" value="FU"/>
    <property type="match status" value="1"/>
</dbReference>
<evidence type="ECO:0000256" key="21">
    <source>
        <dbReference type="SAM" id="MobiDB-lite"/>
    </source>
</evidence>
<keyword evidence="6 22" id="KW-0812">Transmembrane</keyword>
<dbReference type="GO" id="GO:0005009">
    <property type="term" value="F:insulin receptor activity"/>
    <property type="evidence" value="ECO:0007669"/>
    <property type="project" value="TreeGrafter"/>
</dbReference>
<comment type="catalytic activity">
    <reaction evidence="19">
        <text>L-tyrosyl-[protein] + ATP = O-phospho-L-tyrosyl-[protein] + ADP + H(+)</text>
        <dbReference type="Rhea" id="RHEA:10596"/>
        <dbReference type="Rhea" id="RHEA-COMP:10136"/>
        <dbReference type="Rhea" id="RHEA-COMP:20101"/>
        <dbReference type="ChEBI" id="CHEBI:15378"/>
        <dbReference type="ChEBI" id="CHEBI:30616"/>
        <dbReference type="ChEBI" id="CHEBI:46858"/>
        <dbReference type="ChEBI" id="CHEBI:61978"/>
        <dbReference type="ChEBI" id="CHEBI:456216"/>
        <dbReference type="EC" id="2.7.10.1"/>
    </reaction>
</comment>
<feature type="binding site" evidence="20">
    <location>
        <position position="986"/>
    </location>
    <ligand>
        <name>ATP</name>
        <dbReference type="ChEBI" id="CHEBI:30616"/>
    </ligand>
</feature>
<evidence type="ECO:0000256" key="16">
    <source>
        <dbReference type="ARBA" id="ARBA00023170"/>
    </source>
</evidence>
<evidence type="ECO:0000256" key="1">
    <source>
        <dbReference type="ARBA" id="ARBA00004479"/>
    </source>
</evidence>
<evidence type="ECO:0000259" key="24">
    <source>
        <dbReference type="PROSITE" id="PS50853"/>
    </source>
</evidence>
<dbReference type="Pfam" id="PF00757">
    <property type="entry name" value="Furin-like"/>
    <property type="match status" value="1"/>
</dbReference>
<evidence type="ECO:0000256" key="8">
    <source>
        <dbReference type="ARBA" id="ARBA00022729"/>
    </source>
</evidence>